<sequence length="128" mass="14667">IEEMWKKPPLASFNTASINGIKRLSLYLDDFVSNTGETDLAFQDMESDSMLPEIEFDENFDNTTARPMASDGTNAAELGADDKLADAFMEYFKLTKVEVTPELLEKRRKMREMYPDLFGDITDEELDY</sequence>
<feature type="non-terminal residue" evidence="1">
    <location>
        <position position="1"/>
    </location>
</feature>
<keyword evidence="2" id="KW-1185">Reference proteome</keyword>
<accession>A0ACC1HLR3</accession>
<evidence type="ECO:0000313" key="1">
    <source>
        <dbReference type="EMBL" id="KAJ1677132.1"/>
    </source>
</evidence>
<reference evidence="1" key="1">
    <citation type="submission" date="2022-06" db="EMBL/GenBank/DDBJ databases">
        <title>Phylogenomic reconstructions and comparative analyses of Kickxellomycotina fungi.</title>
        <authorList>
            <person name="Reynolds N.K."/>
            <person name="Stajich J.E."/>
            <person name="Barry K."/>
            <person name="Grigoriev I.V."/>
            <person name="Crous P."/>
            <person name="Smith M.E."/>
        </authorList>
    </citation>
    <scope>NUCLEOTIDE SEQUENCE</scope>
    <source>
        <strain evidence="1">RSA 2271</strain>
    </source>
</reference>
<evidence type="ECO:0000313" key="2">
    <source>
        <dbReference type="Proteomes" id="UP001145114"/>
    </source>
</evidence>
<dbReference type="Proteomes" id="UP001145114">
    <property type="component" value="Unassembled WGS sequence"/>
</dbReference>
<organism evidence="1 2">
    <name type="scientific">Spiromyces aspiralis</name>
    <dbReference type="NCBI Taxonomy" id="68401"/>
    <lineage>
        <taxon>Eukaryota</taxon>
        <taxon>Fungi</taxon>
        <taxon>Fungi incertae sedis</taxon>
        <taxon>Zoopagomycota</taxon>
        <taxon>Kickxellomycotina</taxon>
        <taxon>Kickxellomycetes</taxon>
        <taxon>Kickxellales</taxon>
        <taxon>Kickxellaceae</taxon>
        <taxon>Spiromyces</taxon>
    </lineage>
</organism>
<name>A0ACC1HLR3_9FUNG</name>
<gene>
    <name evidence="1" type="ORF">EV182_006809</name>
</gene>
<proteinExistence type="predicted"/>
<dbReference type="EMBL" id="JAMZIH010002930">
    <property type="protein sequence ID" value="KAJ1677132.1"/>
    <property type="molecule type" value="Genomic_DNA"/>
</dbReference>
<protein>
    <submittedName>
        <fullName evidence="1">Uncharacterized protein</fullName>
    </submittedName>
</protein>
<comment type="caution">
    <text evidence="1">The sequence shown here is derived from an EMBL/GenBank/DDBJ whole genome shotgun (WGS) entry which is preliminary data.</text>
</comment>